<feature type="transmembrane region" description="Helical" evidence="1">
    <location>
        <begin position="9"/>
        <end position="29"/>
    </location>
</feature>
<keyword evidence="1" id="KW-1133">Transmembrane helix</keyword>
<organism evidence="2 3">
    <name type="scientific">Psychrobacillus glaciei</name>
    <dbReference type="NCBI Taxonomy" id="2283160"/>
    <lineage>
        <taxon>Bacteria</taxon>
        <taxon>Bacillati</taxon>
        <taxon>Bacillota</taxon>
        <taxon>Bacilli</taxon>
        <taxon>Bacillales</taxon>
        <taxon>Bacillaceae</taxon>
        <taxon>Psychrobacillus</taxon>
    </lineage>
</organism>
<dbReference type="EMBL" id="CP031223">
    <property type="protein sequence ID" value="QFF98844.1"/>
    <property type="molecule type" value="Genomic_DNA"/>
</dbReference>
<sequence length="123" mass="13676">MLLKNYGKIAGITIIISLFLLIFGVKYVIGQDLVIRNFIAFAVISVLVGTLTGALLFYKLKIAYYIFTTGLLIGFIELFRSFISGKEEWGDLVGILSLFIFTSFGLVIGLIIEGILFLVKKNK</sequence>
<keyword evidence="1" id="KW-0812">Transmembrane</keyword>
<reference evidence="2 3" key="1">
    <citation type="submission" date="2018-07" db="EMBL/GenBank/DDBJ databases">
        <title>Complete genome sequence of Psychrobacillus sp. PB01, isolated from iceberg, and comparative genome analysis of Psychrobacillus strains.</title>
        <authorList>
            <person name="Lee P.C."/>
        </authorList>
    </citation>
    <scope>NUCLEOTIDE SEQUENCE [LARGE SCALE GENOMIC DNA]</scope>
    <source>
        <strain evidence="2 3">PB01</strain>
    </source>
</reference>
<evidence type="ECO:0008006" key="4">
    <source>
        <dbReference type="Google" id="ProtNLM"/>
    </source>
</evidence>
<feature type="transmembrane region" description="Helical" evidence="1">
    <location>
        <begin position="95"/>
        <end position="119"/>
    </location>
</feature>
<keyword evidence="3" id="KW-1185">Reference proteome</keyword>
<evidence type="ECO:0000313" key="3">
    <source>
        <dbReference type="Proteomes" id="UP000325517"/>
    </source>
</evidence>
<evidence type="ECO:0000313" key="2">
    <source>
        <dbReference type="EMBL" id="QFF98844.1"/>
    </source>
</evidence>
<accession>A0A5J6SPY9</accession>
<feature type="transmembrane region" description="Helical" evidence="1">
    <location>
        <begin position="64"/>
        <end position="83"/>
    </location>
</feature>
<proteinExistence type="predicted"/>
<dbReference type="RefSeq" id="WP_225986215.1">
    <property type="nucleotide sequence ID" value="NZ_CP031223.1"/>
</dbReference>
<keyword evidence="1" id="KW-0472">Membrane</keyword>
<protein>
    <recommendedName>
        <fullName evidence="4">Permease</fullName>
    </recommendedName>
</protein>
<dbReference type="AlphaFoldDB" id="A0A5J6SPY9"/>
<evidence type="ECO:0000256" key="1">
    <source>
        <dbReference type="SAM" id="Phobius"/>
    </source>
</evidence>
<dbReference type="Proteomes" id="UP000325517">
    <property type="component" value="Chromosome"/>
</dbReference>
<gene>
    <name evidence="2" type="ORF">PB01_08360</name>
</gene>
<dbReference type="KEGG" id="psyo:PB01_08360"/>
<feature type="transmembrane region" description="Helical" evidence="1">
    <location>
        <begin position="35"/>
        <end position="57"/>
    </location>
</feature>
<name>A0A5J6SPY9_9BACI</name>